<evidence type="ECO:0000313" key="3">
    <source>
        <dbReference type="Proteomes" id="UP001549363"/>
    </source>
</evidence>
<accession>A0ABV2PJ60</accession>
<keyword evidence="3" id="KW-1185">Reference proteome</keyword>
<reference evidence="2 3" key="1">
    <citation type="submission" date="2024-06" db="EMBL/GenBank/DDBJ databases">
        <title>Sorghum-associated microbial communities from plants grown in Nebraska, USA.</title>
        <authorList>
            <person name="Schachtman D."/>
        </authorList>
    </citation>
    <scope>NUCLEOTIDE SEQUENCE [LARGE SCALE GENOMIC DNA]</scope>
    <source>
        <strain evidence="2 3">736</strain>
    </source>
</reference>
<dbReference type="Gene3D" id="2.160.20.120">
    <property type="match status" value="1"/>
</dbReference>
<dbReference type="Proteomes" id="UP001549363">
    <property type="component" value="Unassembled WGS sequence"/>
</dbReference>
<dbReference type="InterPro" id="IPR025164">
    <property type="entry name" value="Toastrack_DUF4097"/>
</dbReference>
<comment type="caution">
    <text evidence="2">The sequence shown here is derived from an EMBL/GenBank/DDBJ whole genome shotgun (WGS) entry which is preliminary data.</text>
</comment>
<organism evidence="2 3">
    <name type="scientific">Lysinibacillus parviboronicapiens</name>
    <dbReference type="NCBI Taxonomy" id="436516"/>
    <lineage>
        <taxon>Bacteria</taxon>
        <taxon>Bacillati</taxon>
        <taxon>Bacillota</taxon>
        <taxon>Bacilli</taxon>
        <taxon>Bacillales</taxon>
        <taxon>Bacillaceae</taxon>
        <taxon>Lysinibacillus</taxon>
    </lineage>
</organism>
<gene>
    <name evidence="2" type="ORF">ABIA69_002095</name>
</gene>
<name>A0ABV2PJ60_9BACI</name>
<feature type="domain" description="DUF4097" evidence="1">
    <location>
        <begin position="58"/>
        <end position="274"/>
    </location>
</feature>
<dbReference type="RefSeq" id="WP_354471760.1">
    <property type="nucleotide sequence ID" value="NZ_JBEPSB010000008.1"/>
</dbReference>
<dbReference type="EMBL" id="JBEPSB010000008">
    <property type="protein sequence ID" value="MET4560950.1"/>
    <property type="molecule type" value="Genomic_DNA"/>
</dbReference>
<proteinExistence type="predicted"/>
<protein>
    <recommendedName>
        <fullName evidence="1">DUF4097 domain-containing protein</fullName>
    </recommendedName>
</protein>
<sequence length="277" mass="30468">MISRYKLFAVSMITLGLLLAVIGYASGGKWSIFKDDTGLHVPTKQSLVNNSYTLEAFTNIDVINDYGDVEILSGDSYALEVHAFEDADVTYSVKNGTLTVETESNKKNRISFGFSMNTTPSIKIYVPEKVALNKVVLDSNFGDTTLRGLQYQQLNVISNYGDILFKDMDGMNTEITQSFGDMTLAQFTSNGFVAESEHGDINIDGTLNGQTTITSSFGDTTINLQNKKNDLGYELNTAFGDVTVNHQSQDSKVTQRYEGDHQLSVSLSHGDLELTLQ</sequence>
<evidence type="ECO:0000313" key="2">
    <source>
        <dbReference type="EMBL" id="MET4560950.1"/>
    </source>
</evidence>
<evidence type="ECO:0000259" key="1">
    <source>
        <dbReference type="Pfam" id="PF13349"/>
    </source>
</evidence>
<dbReference type="Pfam" id="PF13349">
    <property type="entry name" value="DUF4097"/>
    <property type="match status" value="1"/>
</dbReference>